<accession>A0AAN7ZEN7</accession>
<sequence>MKHDYTKYDEADKRVKTFITAFYAASDDPAKNEEWVAFFTPEAVVVMGDKTAKGVEGTCVTSNWR</sequence>
<reference evidence="1 2" key="1">
    <citation type="submission" date="2023-10" db="EMBL/GenBank/DDBJ databases">
        <title>Draft genome sequence of Xylaria bambusicola isolate GMP-LS, the root and basal stem rot pathogen of sugarcane in Indonesia.</title>
        <authorList>
            <person name="Selvaraj P."/>
            <person name="Muralishankar V."/>
            <person name="Muruganantham S."/>
            <person name="Sp S."/>
            <person name="Haryani S."/>
            <person name="Lau K.J.X."/>
            <person name="Naqvi N.I."/>
        </authorList>
    </citation>
    <scope>NUCLEOTIDE SEQUENCE [LARGE SCALE GENOMIC DNA]</scope>
    <source>
        <strain evidence="1">GMP-LS</strain>
    </source>
</reference>
<organism evidence="1 2">
    <name type="scientific">Xylaria bambusicola</name>
    <dbReference type="NCBI Taxonomy" id="326684"/>
    <lineage>
        <taxon>Eukaryota</taxon>
        <taxon>Fungi</taxon>
        <taxon>Dikarya</taxon>
        <taxon>Ascomycota</taxon>
        <taxon>Pezizomycotina</taxon>
        <taxon>Sordariomycetes</taxon>
        <taxon>Xylariomycetidae</taxon>
        <taxon>Xylariales</taxon>
        <taxon>Xylariaceae</taxon>
        <taxon>Xylaria</taxon>
    </lineage>
</organism>
<evidence type="ECO:0000313" key="1">
    <source>
        <dbReference type="EMBL" id="KAK5636683.1"/>
    </source>
</evidence>
<protein>
    <submittedName>
        <fullName evidence="1">Uncharacterized protein</fullName>
    </submittedName>
</protein>
<proteinExistence type="predicted"/>
<evidence type="ECO:0000313" key="2">
    <source>
        <dbReference type="Proteomes" id="UP001305414"/>
    </source>
</evidence>
<gene>
    <name evidence="1" type="ORF">RRF57_012395</name>
</gene>
<keyword evidence="2" id="KW-1185">Reference proteome</keyword>
<dbReference type="AlphaFoldDB" id="A0AAN7ZEN7"/>
<dbReference type="EMBL" id="JAWHQM010000075">
    <property type="protein sequence ID" value="KAK5636683.1"/>
    <property type="molecule type" value="Genomic_DNA"/>
</dbReference>
<comment type="caution">
    <text evidence="1">The sequence shown here is derived from an EMBL/GenBank/DDBJ whole genome shotgun (WGS) entry which is preliminary data.</text>
</comment>
<name>A0AAN7ZEN7_9PEZI</name>
<dbReference type="Proteomes" id="UP001305414">
    <property type="component" value="Unassembled WGS sequence"/>
</dbReference>